<sequence length="174" mass="18147">MEQLESREKKTLLLPTSQVMMAAPFPVSPTTSAGPNPSNASERGGANSSENAGSRATWFMATAACNHMTGNRSLILNLSPVSNRVVYSGNGSPMEVCGTGSVETPAVVLPDVWYVPELTENLVSVGQLTQLNLSIVFGGGKCTISKTSDGSVVGKAHMGSDGIYAVESLKVQLN</sequence>
<dbReference type="Proteomes" id="UP000823388">
    <property type="component" value="Chromosome 8N"/>
</dbReference>
<proteinExistence type="predicted"/>
<accession>A0A8T0P6E0</accession>
<dbReference type="EMBL" id="CM029052">
    <property type="protein sequence ID" value="KAG2557190.1"/>
    <property type="molecule type" value="Genomic_DNA"/>
</dbReference>
<evidence type="ECO:0000256" key="1">
    <source>
        <dbReference type="SAM" id="MobiDB-lite"/>
    </source>
</evidence>
<gene>
    <name evidence="3" type="ORF">PVAP13_8NG165701</name>
</gene>
<name>A0A8T0P6E0_PANVG</name>
<evidence type="ECO:0000313" key="4">
    <source>
        <dbReference type="Proteomes" id="UP000823388"/>
    </source>
</evidence>
<dbReference type="Pfam" id="PF22936">
    <property type="entry name" value="Pol_BBD"/>
    <property type="match status" value="1"/>
</dbReference>
<feature type="compositionally biased region" description="Polar residues" evidence="1">
    <location>
        <begin position="28"/>
        <end position="52"/>
    </location>
</feature>
<protein>
    <recommendedName>
        <fullName evidence="2">Retrovirus-related Pol polyprotein from transposon TNT 1-94-like beta-barrel domain-containing protein</fullName>
    </recommendedName>
</protein>
<feature type="domain" description="Retrovirus-related Pol polyprotein from transposon TNT 1-94-like beta-barrel" evidence="2">
    <location>
        <begin position="58"/>
        <end position="131"/>
    </location>
</feature>
<evidence type="ECO:0000259" key="2">
    <source>
        <dbReference type="Pfam" id="PF22936"/>
    </source>
</evidence>
<keyword evidence="4" id="KW-1185">Reference proteome</keyword>
<organism evidence="3 4">
    <name type="scientific">Panicum virgatum</name>
    <name type="common">Blackwell switchgrass</name>
    <dbReference type="NCBI Taxonomy" id="38727"/>
    <lineage>
        <taxon>Eukaryota</taxon>
        <taxon>Viridiplantae</taxon>
        <taxon>Streptophyta</taxon>
        <taxon>Embryophyta</taxon>
        <taxon>Tracheophyta</taxon>
        <taxon>Spermatophyta</taxon>
        <taxon>Magnoliopsida</taxon>
        <taxon>Liliopsida</taxon>
        <taxon>Poales</taxon>
        <taxon>Poaceae</taxon>
        <taxon>PACMAD clade</taxon>
        <taxon>Panicoideae</taxon>
        <taxon>Panicodae</taxon>
        <taxon>Paniceae</taxon>
        <taxon>Panicinae</taxon>
        <taxon>Panicum</taxon>
        <taxon>Panicum sect. Hiantes</taxon>
    </lineage>
</organism>
<reference evidence="3 4" key="1">
    <citation type="submission" date="2020-05" db="EMBL/GenBank/DDBJ databases">
        <title>WGS assembly of Panicum virgatum.</title>
        <authorList>
            <person name="Lovell J.T."/>
            <person name="Jenkins J."/>
            <person name="Shu S."/>
            <person name="Juenger T.E."/>
            <person name="Schmutz J."/>
        </authorList>
    </citation>
    <scope>NUCLEOTIDE SEQUENCE [LARGE SCALE GENOMIC DNA]</scope>
    <source>
        <strain evidence="4">cv. AP13</strain>
    </source>
</reference>
<evidence type="ECO:0000313" key="3">
    <source>
        <dbReference type="EMBL" id="KAG2557190.1"/>
    </source>
</evidence>
<dbReference type="AlphaFoldDB" id="A0A8T0P6E0"/>
<dbReference type="InterPro" id="IPR054722">
    <property type="entry name" value="PolX-like_BBD"/>
</dbReference>
<feature type="region of interest" description="Disordered" evidence="1">
    <location>
        <begin position="24"/>
        <end position="52"/>
    </location>
</feature>
<comment type="caution">
    <text evidence="3">The sequence shown here is derived from an EMBL/GenBank/DDBJ whole genome shotgun (WGS) entry which is preliminary data.</text>
</comment>